<feature type="transmembrane region" description="Helical" evidence="1">
    <location>
        <begin position="963"/>
        <end position="984"/>
    </location>
</feature>
<keyword evidence="1" id="KW-0812">Transmembrane</keyword>
<dbReference type="PANTHER" id="PTHR32063:SF18">
    <property type="entry name" value="CATION EFFLUX SYSTEM PROTEIN"/>
    <property type="match status" value="1"/>
</dbReference>
<evidence type="ECO:0000256" key="1">
    <source>
        <dbReference type="SAM" id="Phobius"/>
    </source>
</evidence>
<feature type="transmembrane region" description="Helical" evidence="1">
    <location>
        <begin position="389"/>
        <end position="409"/>
    </location>
</feature>
<dbReference type="Proteomes" id="UP001240697">
    <property type="component" value="Chromosome"/>
</dbReference>
<dbReference type="SUPFAM" id="SSF82866">
    <property type="entry name" value="Multidrug efflux transporter AcrB transmembrane domain"/>
    <property type="match status" value="2"/>
</dbReference>
<feature type="transmembrane region" description="Helical" evidence="1">
    <location>
        <begin position="421"/>
        <end position="440"/>
    </location>
</feature>
<keyword evidence="1" id="KW-0472">Membrane</keyword>
<name>A0ABY8SX46_9BURK</name>
<feature type="transmembrane region" description="Helical" evidence="1">
    <location>
        <begin position="1012"/>
        <end position="1031"/>
    </location>
</feature>
<dbReference type="EMBL" id="CP125947">
    <property type="protein sequence ID" value="WHS66821.1"/>
    <property type="molecule type" value="Genomic_DNA"/>
</dbReference>
<dbReference type="SUPFAM" id="SSF82714">
    <property type="entry name" value="Multidrug efflux transporter AcrB TolC docking domain, DN and DC subdomains"/>
    <property type="match status" value="2"/>
</dbReference>
<feature type="transmembrane region" description="Helical" evidence="1">
    <location>
        <begin position="347"/>
        <end position="368"/>
    </location>
</feature>
<dbReference type="Gene3D" id="1.20.1640.10">
    <property type="entry name" value="Multidrug efflux transporter AcrB transmembrane domain"/>
    <property type="match status" value="2"/>
</dbReference>
<dbReference type="Gene3D" id="3.30.2090.10">
    <property type="entry name" value="Multidrug efflux transporter AcrB TolC docking domain, DN and DC subdomains"/>
    <property type="match status" value="2"/>
</dbReference>
<dbReference type="PRINTS" id="PR00702">
    <property type="entry name" value="ACRIFLAVINRP"/>
</dbReference>
<dbReference type="InterPro" id="IPR001036">
    <property type="entry name" value="Acrflvin-R"/>
</dbReference>
<evidence type="ECO:0000313" key="3">
    <source>
        <dbReference type="Proteomes" id="UP001240697"/>
    </source>
</evidence>
<feature type="transmembrane region" description="Helical" evidence="1">
    <location>
        <begin position="910"/>
        <end position="930"/>
    </location>
</feature>
<feature type="transmembrane region" description="Helical" evidence="1">
    <location>
        <begin position="452"/>
        <end position="476"/>
    </location>
</feature>
<dbReference type="RefSeq" id="WP_283487897.1">
    <property type="nucleotide sequence ID" value="NZ_CP125947.1"/>
</dbReference>
<feature type="transmembrane region" description="Helical" evidence="1">
    <location>
        <begin position="1037"/>
        <end position="1062"/>
    </location>
</feature>
<keyword evidence="3" id="KW-1185">Reference proteome</keyword>
<feature type="transmembrane region" description="Helical" evidence="1">
    <location>
        <begin position="26"/>
        <end position="45"/>
    </location>
</feature>
<feature type="transmembrane region" description="Helical" evidence="1">
    <location>
        <begin position="574"/>
        <end position="594"/>
    </location>
</feature>
<dbReference type="Gene3D" id="3.30.70.1430">
    <property type="entry name" value="Multidrug efflux transporter AcrB pore domain"/>
    <property type="match status" value="2"/>
</dbReference>
<sequence length="1068" mass="117469">MSASGHKPGGGAHFNLSRWALDHVALTRYFMVVLMLLGFAAYFQLGQDEDPPFTFRAMVIRTYWPGATAEQVAQQVTDKIERTLQEVPYADKISSYSKPGESQVIFQLKDTSPAKEVPQLWYTVRKKVGDMRYTLPQGVQGPFFNDDFGDVYGVIYALQAEGFSNAELKVLADDVRQQLLRVPDVAKVEQFGVQDEKVYVELSQRATQMGLNLKQVLDQLNQQNAVTSAGTLQTPAEMLVLRVQGQFSDLAQLREMPIRGPSGVQIRLGDIAEIHRGYADPANVKVRFQGEGTIALGVSMVKGGDIIALGKALKQTTDRISKSLPVGVVLKNMQDQPKAVADSVSEFVQVLVEAVVVVLAVSFISLGLHRREGQQPLYKRWYIDPRPGLVVGITIPLVLAATFLAMWYWNIGLHKVSLGSLIIALGLLVDDAIIAVEMMVRKMEEGYDKYRAATFAYEITAKPMLTGTLITATGFLPIGMAKSMTGEYTFAIFAVTVIALVLSWFASVYFVPYLGTLLLKKPPHAAKLPPEVASGEVSAEEAGINIDNSEHELFNTPFYNRFRTMVNWCVKHRWLTIGATALIFALGLVGMGRVQQQFFPDSSRPEVLVDIWFPEGTALRANEEVTLRVEQRFLKLEGVETVSEWIGSGVPRFYLPLDQVFPQNNVSQFIIVAKDLKAREEIRKKLPALMAEEFPEVRARVKLLPNGPPVPYPVQFRVMGTDAAKLRAYADDVKKLMQDNANMRGVNDNWNESIKVIRLKVDQDKARALGVTSQSIADATSMQFSGTTVGQYREGDKLIDIVMRPPKQDRDAISDIADVYVTTGGGQSIPLTQIAKPVMVWEPGVMWREKRNFAITVQGDVREGLQGATVTNELLPALRKMEEGWHAAGDTAYRIEVAGAVEESSKGSGAIVAGIPVLLFITFTLLMLQLRSVSRSLLVFITGPLGIPGVAAALLLLNRPFGFVALLGVVALMGMIQRNSVILIDQIEAGRARGVPAWEAIVEAAVHRLRPIVLTAAAAVLAMIPLSRSVFWGPMAVAIMGGLIVATFLTLLALPAMYAAAFRIRQPQ</sequence>
<protein>
    <submittedName>
        <fullName evidence="2">Efflux RND transporter permease subunit</fullName>
    </submittedName>
</protein>
<keyword evidence="1" id="KW-1133">Transmembrane helix</keyword>
<proteinExistence type="predicted"/>
<dbReference type="Gene3D" id="3.30.70.1320">
    <property type="entry name" value="Multidrug efflux transporter AcrB pore domain like"/>
    <property type="match status" value="1"/>
</dbReference>
<evidence type="ECO:0000313" key="2">
    <source>
        <dbReference type="EMBL" id="WHS66821.1"/>
    </source>
</evidence>
<organism evidence="2 3">
    <name type="scientific">Comamonas resistens</name>
    <dbReference type="NCBI Taxonomy" id="3046670"/>
    <lineage>
        <taxon>Bacteria</taxon>
        <taxon>Pseudomonadati</taxon>
        <taxon>Pseudomonadota</taxon>
        <taxon>Betaproteobacteria</taxon>
        <taxon>Burkholderiales</taxon>
        <taxon>Comamonadaceae</taxon>
        <taxon>Comamonas</taxon>
    </lineage>
</organism>
<gene>
    <name evidence="2" type="ORF">QMY55_06720</name>
</gene>
<dbReference type="InterPro" id="IPR027463">
    <property type="entry name" value="AcrB_DN_DC_subdom"/>
</dbReference>
<reference evidence="2 3" key="1">
    <citation type="submission" date="2023-05" db="EMBL/GenBank/DDBJ databases">
        <authorList>
            <person name="Yin Y."/>
            <person name="Lu Z."/>
        </authorList>
    </citation>
    <scope>NUCLEOTIDE SEQUENCE [LARGE SCALE GENOMIC DNA]</scope>
    <source>
        <strain evidence="2 3">ZM22</strain>
    </source>
</reference>
<accession>A0ABY8SX46</accession>
<feature type="transmembrane region" description="Helical" evidence="1">
    <location>
        <begin position="937"/>
        <end position="957"/>
    </location>
</feature>
<dbReference type="SUPFAM" id="SSF82693">
    <property type="entry name" value="Multidrug efflux transporter AcrB pore domain, PN1, PN2, PC1 and PC2 subdomains"/>
    <property type="match status" value="2"/>
</dbReference>
<dbReference type="PANTHER" id="PTHR32063">
    <property type="match status" value="1"/>
</dbReference>
<dbReference type="Gene3D" id="3.30.70.1440">
    <property type="entry name" value="Multidrug efflux transporter AcrB pore domain"/>
    <property type="match status" value="1"/>
</dbReference>
<dbReference type="Pfam" id="PF00873">
    <property type="entry name" value="ACR_tran"/>
    <property type="match status" value="1"/>
</dbReference>
<feature type="transmembrane region" description="Helical" evidence="1">
    <location>
        <begin position="488"/>
        <end position="511"/>
    </location>
</feature>